<dbReference type="OrthoDB" id="6419790at2759"/>
<proteinExistence type="predicted"/>
<dbReference type="InterPro" id="IPR036034">
    <property type="entry name" value="PDZ_sf"/>
</dbReference>
<sequence>PCDSGSGFRARPFEQTIVVCHRLPYPEAKRHRPSAAVHCEKTQRFRQSSLGNRPPPASDFQYDFVRFPSSVKCALVLPLGIGRANLLKEQASSAKFGVMSEITVKLMRGDGTPWGFRLGGGKDFGYPICVQREDTILTLGINSDRASARL</sequence>
<gene>
    <name evidence="1" type="ORF">BIW11_02555</name>
</gene>
<comment type="caution">
    <text evidence="1">The sequence shown here is derived from an EMBL/GenBank/DDBJ whole genome shotgun (WGS) entry which is preliminary data.</text>
</comment>
<dbReference type="Proteomes" id="UP000192247">
    <property type="component" value="Unassembled WGS sequence"/>
</dbReference>
<dbReference type="EMBL" id="MNPL01001121">
    <property type="protein sequence ID" value="OQR79432.1"/>
    <property type="molecule type" value="Genomic_DNA"/>
</dbReference>
<dbReference type="InParanoid" id="A0A1V9Y159"/>
<keyword evidence="2" id="KW-1185">Reference proteome</keyword>
<evidence type="ECO:0000313" key="2">
    <source>
        <dbReference type="Proteomes" id="UP000192247"/>
    </source>
</evidence>
<organism evidence="1 2">
    <name type="scientific">Tropilaelaps mercedesae</name>
    <dbReference type="NCBI Taxonomy" id="418985"/>
    <lineage>
        <taxon>Eukaryota</taxon>
        <taxon>Metazoa</taxon>
        <taxon>Ecdysozoa</taxon>
        <taxon>Arthropoda</taxon>
        <taxon>Chelicerata</taxon>
        <taxon>Arachnida</taxon>
        <taxon>Acari</taxon>
        <taxon>Parasitiformes</taxon>
        <taxon>Mesostigmata</taxon>
        <taxon>Gamasina</taxon>
        <taxon>Dermanyssoidea</taxon>
        <taxon>Laelapidae</taxon>
        <taxon>Tropilaelaps</taxon>
    </lineage>
</organism>
<feature type="non-terminal residue" evidence="1">
    <location>
        <position position="150"/>
    </location>
</feature>
<dbReference type="AlphaFoldDB" id="A0A1V9Y159"/>
<evidence type="ECO:0000313" key="1">
    <source>
        <dbReference type="EMBL" id="OQR79432.1"/>
    </source>
</evidence>
<name>A0A1V9Y159_9ACAR</name>
<dbReference type="Gene3D" id="2.30.42.10">
    <property type="match status" value="1"/>
</dbReference>
<reference evidence="1 2" key="1">
    <citation type="journal article" date="2017" name="Gigascience">
        <title>Draft genome of the honey bee ectoparasitic mite, Tropilaelaps mercedesae, is shaped by the parasitic life history.</title>
        <authorList>
            <person name="Dong X."/>
            <person name="Armstrong S.D."/>
            <person name="Xia D."/>
            <person name="Makepeace B.L."/>
            <person name="Darby A.C."/>
            <person name="Kadowaki T."/>
        </authorList>
    </citation>
    <scope>NUCLEOTIDE SEQUENCE [LARGE SCALE GENOMIC DNA]</scope>
    <source>
        <strain evidence="1">Wuxi-XJTLU</strain>
    </source>
</reference>
<protein>
    <submittedName>
        <fullName evidence="1">PDZ and LIM domain protein Zasp-like</fullName>
    </submittedName>
</protein>
<accession>A0A1V9Y159</accession>
<feature type="non-terminal residue" evidence="1">
    <location>
        <position position="1"/>
    </location>
</feature>